<dbReference type="Gene3D" id="3.10.180.10">
    <property type="entry name" value="2,3-Dihydroxybiphenyl 1,2-Dioxygenase, domain 1"/>
    <property type="match status" value="1"/>
</dbReference>
<comment type="caution">
    <text evidence="2">The sequence shown here is derived from an EMBL/GenBank/DDBJ whole genome shotgun (WGS) entry which is preliminary data.</text>
</comment>
<dbReference type="Pfam" id="PF13468">
    <property type="entry name" value="Glyoxalase_3"/>
    <property type="match status" value="1"/>
</dbReference>
<dbReference type="SUPFAM" id="SSF54593">
    <property type="entry name" value="Glyoxalase/Bleomycin resistance protein/Dihydroxybiphenyl dioxygenase"/>
    <property type="match status" value="1"/>
</dbReference>
<dbReference type="InterPro" id="IPR025870">
    <property type="entry name" value="Glyoxalase-like_dom"/>
</dbReference>
<organism evidence="2 3">
    <name type="scientific">Tistrella mobilis</name>
    <dbReference type="NCBI Taxonomy" id="171437"/>
    <lineage>
        <taxon>Bacteria</taxon>
        <taxon>Pseudomonadati</taxon>
        <taxon>Pseudomonadota</taxon>
        <taxon>Alphaproteobacteria</taxon>
        <taxon>Geminicoccales</taxon>
        <taxon>Geminicoccaceae</taxon>
        <taxon>Tistrella</taxon>
    </lineage>
</organism>
<evidence type="ECO:0000313" key="3">
    <source>
        <dbReference type="Proteomes" id="UP000075787"/>
    </source>
</evidence>
<accession>A0A162LMV8</accession>
<reference evidence="2 3" key="1">
    <citation type="submission" date="2015-12" db="EMBL/GenBank/DDBJ databases">
        <title>Genome sequence of Tistrella mobilis MCCC 1A02139.</title>
        <authorList>
            <person name="Lu L."/>
            <person name="Lai Q."/>
            <person name="Shao Z."/>
            <person name="Qian P."/>
        </authorList>
    </citation>
    <scope>NUCLEOTIDE SEQUENCE [LARGE SCALE GENOMIC DNA]</scope>
    <source>
        <strain evidence="2 3">MCCC 1A02139</strain>
    </source>
</reference>
<dbReference type="Proteomes" id="UP000075787">
    <property type="component" value="Unassembled WGS sequence"/>
</dbReference>
<name>A0A162LMV8_9PROT</name>
<gene>
    <name evidence="2" type="ORF">AUP44_22930</name>
</gene>
<evidence type="ECO:0000313" key="2">
    <source>
        <dbReference type="EMBL" id="KYO55813.1"/>
    </source>
</evidence>
<sequence>MRKELIGLDHLMISTPDLPAIRACYLRLGFSVTPWRTNEPMGGGKTGGRGGNHLVLFRPTDDRMTNFLEFAYADPAHAVPYMRDLLGRRPALAMIVHAATDLPALDQAWQAAGFPACMYYELDTDYRDPEDGTVDRIHFRVLVPDAPRGPLAFNACEVMDRSHYLRPAWITHPNSAEYWAAATVVTDDPAAMRNHLAAIYGIDPAGQGPVSVTLGDQTLKAVDAAGFAAVWGDAARRADGSAAELAVEVRIASADTARAVLARNGVRFRDEGSRLVVPAAEAGGIVLVLAEAA</sequence>
<proteinExistence type="predicted"/>
<dbReference type="EMBL" id="LPZR01000055">
    <property type="protein sequence ID" value="KYO55813.1"/>
    <property type="molecule type" value="Genomic_DNA"/>
</dbReference>
<dbReference type="InterPro" id="IPR029068">
    <property type="entry name" value="Glyas_Bleomycin-R_OHBP_Dase"/>
</dbReference>
<dbReference type="OrthoDB" id="9812467at2"/>
<dbReference type="GeneID" id="97239531"/>
<dbReference type="RefSeq" id="WP_062762113.1">
    <property type="nucleotide sequence ID" value="NZ_CP121043.1"/>
</dbReference>
<dbReference type="AlphaFoldDB" id="A0A162LMV8"/>
<feature type="domain" description="Glyoxalase-like" evidence="1">
    <location>
        <begin position="8"/>
        <end position="198"/>
    </location>
</feature>
<protein>
    <recommendedName>
        <fullName evidence="1">Glyoxalase-like domain-containing protein</fullName>
    </recommendedName>
</protein>
<evidence type="ECO:0000259" key="1">
    <source>
        <dbReference type="Pfam" id="PF13468"/>
    </source>
</evidence>